<evidence type="ECO:0000256" key="1">
    <source>
        <dbReference type="SAM" id="MobiDB-lite"/>
    </source>
</evidence>
<name>A0A8J3QDI5_9ACTN</name>
<dbReference type="Proteomes" id="UP000612899">
    <property type="component" value="Unassembled WGS sequence"/>
</dbReference>
<proteinExistence type="predicted"/>
<feature type="compositionally biased region" description="Low complexity" evidence="1">
    <location>
        <begin position="18"/>
        <end position="38"/>
    </location>
</feature>
<comment type="caution">
    <text evidence="2">The sequence shown here is derived from an EMBL/GenBank/DDBJ whole genome shotgun (WGS) entry which is preliminary data.</text>
</comment>
<sequence length="77" mass="8358">MIRVQAESRVVMACGTDAAGSATATPTALTTSAAPAATHQRSRRGSEVVRRSKAILLDESRKQMPHIIDHRRANRHP</sequence>
<organism evidence="2 3">
    <name type="scientific">Rhizocola hellebori</name>
    <dbReference type="NCBI Taxonomy" id="1392758"/>
    <lineage>
        <taxon>Bacteria</taxon>
        <taxon>Bacillati</taxon>
        <taxon>Actinomycetota</taxon>
        <taxon>Actinomycetes</taxon>
        <taxon>Micromonosporales</taxon>
        <taxon>Micromonosporaceae</taxon>
        <taxon>Rhizocola</taxon>
    </lineage>
</organism>
<feature type="region of interest" description="Disordered" evidence="1">
    <location>
        <begin position="18"/>
        <end position="51"/>
    </location>
</feature>
<dbReference type="AlphaFoldDB" id="A0A8J3QDI5"/>
<accession>A0A8J3QDI5</accession>
<protein>
    <submittedName>
        <fullName evidence="2">Uncharacterized protein</fullName>
    </submittedName>
</protein>
<reference evidence="2" key="1">
    <citation type="submission" date="2021-01" db="EMBL/GenBank/DDBJ databases">
        <title>Whole genome shotgun sequence of Rhizocola hellebori NBRC 109834.</title>
        <authorList>
            <person name="Komaki H."/>
            <person name="Tamura T."/>
        </authorList>
    </citation>
    <scope>NUCLEOTIDE SEQUENCE</scope>
    <source>
        <strain evidence="2">NBRC 109834</strain>
    </source>
</reference>
<evidence type="ECO:0000313" key="3">
    <source>
        <dbReference type="Proteomes" id="UP000612899"/>
    </source>
</evidence>
<gene>
    <name evidence="2" type="ORF">Rhe02_69650</name>
</gene>
<keyword evidence="3" id="KW-1185">Reference proteome</keyword>
<evidence type="ECO:0000313" key="2">
    <source>
        <dbReference type="EMBL" id="GIH08898.1"/>
    </source>
</evidence>
<dbReference type="EMBL" id="BONY01000057">
    <property type="protein sequence ID" value="GIH08898.1"/>
    <property type="molecule type" value="Genomic_DNA"/>
</dbReference>